<dbReference type="InterPro" id="IPR054236">
    <property type="entry name" value="DUF6963"/>
</dbReference>
<dbReference type="Proteomes" id="UP000494105">
    <property type="component" value="Unassembled WGS sequence"/>
</dbReference>
<gene>
    <name evidence="3" type="ORF">LMG1861_01966</name>
</gene>
<dbReference type="Pfam" id="PF22288">
    <property type="entry name" value="DUF6963"/>
    <property type="match status" value="1"/>
</dbReference>
<name>A0A6S7DJC5_9BURK</name>
<accession>A0A6S7DJC5</accession>
<protein>
    <submittedName>
        <fullName evidence="3">Uncharacterized protein</fullName>
    </submittedName>
</protein>
<evidence type="ECO:0000313" key="3">
    <source>
        <dbReference type="EMBL" id="CAB3854156.1"/>
    </source>
</evidence>
<proteinExistence type="predicted"/>
<dbReference type="RefSeq" id="WP_175128217.1">
    <property type="nucleotide sequence ID" value="NZ_CADILD010000001.1"/>
</dbReference>
<dbReference type="EMBL" id="CADILD010000001">
    <property type="protein sequence ID" value="CAB3854156.1"/>
    <property type="molecule type" value="Genomic_DNA"/>
</dbReference>
<evidence type="ECO:0000313" key="4">
    <source>
        <dbReference type="Proteomes" id="UP000494105"/>
    </source>
</evidence>
<organism evidence="3 4">
    <name type="scientific">Achromobacter piechaudii</name>
    <dbReference type="NCBI Taxonomy" id="72556"/>
    <lineage>
        <taxon>Bacteria</taxon>
        <taxon>Pseudomonadati</taxon>
        <taxon>Pseudomonadota</taxon>
        <taxon>Betaproteobacteria</taxon>
        <taxon>Burkholderiales</taxon>
        <taxon>Alcaligenaceae</taxon>
        <taxon>Achromobacter</taxon>
    </lineage>
</organism>
<sequence length="303" mass="31569">MTIGVAAAGQNAGAAVRAAALAAELMGHGAIGGFAVFAIMDDAGRVHHASCQRGGVTALDLPDDWLQARRAALIESGPDRPEPLVQFLPGADGVGLVTGHRLPNRPGVDGVALNHAALHLMGNGVPPADAVSQMLAAHPEVDAGLIALSASGELGWGNTARVARRPDHGCAHRDNGQCRVAVLHNSIHPCAPLAQAMVDLAWYALTGETASTRALTLSPDTPITYTAHDRVHIDAQRRILAIEQADPTLPRSPRRANAVYLGSEVWQDGGRIGHTVSELIADLADGRVTGTPDPARSLILMKE</sequence>
<dbReference type="AlphaFoldDB" id="A0A6S7DJC5"/>
<dbReference type="Pfam" id="PF23920">
    <property type="entry name" value="DUF7259"/>
    <property type="match status" value="1"/>
</dbReference>
<evidence type="ECO:0000259" key="2">
    <source>
        <dbReference type="Pfam" id="PF23920"/>
    </source>
</evidence>
<evidence type="ECO:0000259" key="1">
    <source>
        <dbReference type="Pfam" id="PF22288"/>
    </source>
</evidence>
<reference evidence="3 4" key="1">
    <citation type="submission" date="2020-04" db="EMBL/GenBank/DDBJ databases">
        <authorList>
            <person name="De Canck E."/>
        </authorList>
    </citation>
    <scope>NUCLEOTIDE SEQUENCE [LARGE SCALE GENOMIC DNA]</scope>
    <source>
        <strain evidence="3 4">LMG 1861</strain>
    </source>
</reference>
<feature type="domain" description="DUF7259" evidence="2">
    <location>
        <begin position="221"/>
        <end position="294"/>
    </location>
</feature>
<feature type="domain" description="DUF6963" evidence="1">
    <location>
        <begin position="2"/>
        <end position="212"/>
    </location>
</feature>
<dbReference type="InterPro" id="IPR055683">
    <property type="entry name" value="DUF7259"/>
</dbReference>